<dbReference type="GO" id="GO:0005737">
    <property type="term" value="C:cytoplasm"/>
    <property type="evidence" value="ECO:0007669"/>
    <property type="project" value="TreeGrafter"/>
</dbReference>
<keyword evidence="7" id="KW-1185">Reference proteome</keyword>
<dbReference type="PANTHER" id="PTHR42799">
    <property type="entry name" value="MITOCHONDRIAL PEPTIDE METHIONINE SULFOXIDE REDUCTASE"/>
    <property type="match status" value="1"/>
</dbReference>
<dbReference type="Proteomes" id="UP001286174">
    <property type="component" value="Unassembled WGS sequence"/>
</dbReference>
<evidence type="ECO:0000259" key="5">
    <source>
        <dbReference type="PROSITE" id="PS51186"/>
    </source>
</evidence>
<dbReference type="NCBIfam" id="TIGR00401">
    <property type="entry name" value="msrA"/>
    <property type="match status" value="1"/>
</dbReference>
<dbReference type="AlphaFoldDB" id="A0AB35U8M9"/>
<dbReference type="InterPro" id="IPR000182">
    <property type="entry name" value="GNAT_dom"/>
</dbReference>
<dbReference type="HAMAP" id="MF_01401">
    <property type="entry name" value="MsrA"/>
    <property type="match status" value="1"/>
</dbReference>
<evidence type="ECO:0000256" key="2">
    <source>
        <dbReference type="ARBA" id="ARBA00047806"/>
    </source>
</evidence>
<comment type="caution">
    <text evidence="6">The sequence shown here is derived from an EMBL/GenBank/DDBJ whole genome shotgun (WGS) entry which is preliminary data.</text>
</comment>
<evidence type="ECO:0000256" key="1">
    <source>
        <dbReference type="ARBA" id="ARBA00023002"/>
    </source>
</evidence>
<dbReference type="InterPro" id="IPR016181">
    <property type="entry name" value="Acyl_CoA_acyltransferase"/>
</dbReference>
<dbReference type="PROSITE" id="PS51186">
    <property type="entry name" value="GNAT"/>
    <property type="match status" value="1"/>
</dbReference>
<gene>
    <name evidence="4 6" type="primary">msrA</name>
    <name evidence="6" type="ORF">MOZ60_07055</name>
</gene>
<dbReference type="GO" id="GO:0016747">
    <property type="term" value="F:acyltransferase activity, transferring groups other than amino-acyl groups"/>
    <property type="evidence" value="ECO:0007669"/>
    <property type="project" value="InterPro"/>
</dbReference>
<dbReference type="EC" id="1.8.4.11" evidence="4"/>
<dbReference type="Pfam" id="PF13302">
    <property type="entry name" value="Acetyltransf_3"/>
    <property type="match status" value="1"/>
</dbReference>
<dbReference type="SUPFAM" id="SSF55068">
    <property type="entry name" value="Peptide methionine sulfoxide reductase"/>
    <property type="match status" value="1"/>
</dbReference>
<dbReference type="InterPro" id="IPR002569">
    <property type="entry name" value="Met_Sox_Rdtase_MsrA_dom"/>
</dbReference>
<proteinExistence type="inferred from homology"/>
<feature type="domain" description="N-acetyltransferase" evidence="5">
    <location>
        <begin position="1"/>
        <end position="114"/>
    </location>
</feature>
<evidence type="ECO:0000256" key="4">
    <source>
        <dbReference type="HAMAP-Rule" id="MF_01401"/>
    </source>
</evidence>
<dbReference type="GO" id="GO:0034599">
    <property type="term" value="P:cellular response to oxidative stress"/>
    <property type="evidence" value="ECO:0007669"/>
    <property type="project" value="TreeGrafter"/>
</dbReference>
<comment type="catalytic activity">
    <reaction evidence="2 4">
        <text>L-methionyl-[protein] + [thioredoxin]-disulfide + H2O = L-methionyl-(S)-S-oxide-[protein] + [thioredoxin]-dithiol</text>
        <dbReference type="Rhea" id="RHEA:14217"/>
        <dbReference type="Rhea" id="RHEA-COMP:10698"/>
        <dbReference type="Rhea" id="RHEA-COMP:10700"/>
        <dbReference type="Rhea" id="RHEA-COMP:12313"/>
        <dbReference type="Rhea" id="RHEA-COMP:12315"/>
        <dbReference type="ChEBI" id="CHEBI:15377"/>
        <dbReference type="ChEBI" id="CHEBI:16044"/>
        <dbReference type="ChEBI" id="CHEBI:29950"/>
        <dbReference type="ChEBI" id="CHEBI:44120"/>
        <dbReference type="ChEBI" id="CHEBI:50058"/>
        <dbReference type="EC" id="1.8.4.11"/>
    </reaction>
</comment>
<dbReference type="RefSeq" id="WP_277008062.1">
    <property type="nucleotide sequence ID" value="NZ_JALBUR010000015.1"/>
</dbReference>
<protein>
    <recommendedName>
        <fullName evidence="4">Peptide methionine sulfoxide reductase MsrA</fullName>
        <shortName evidence="4">Protein-methionine-S-oxide reductase</shortName>
        <ecNumber evidence="4">1.8.4.11</ecNumber>
    </recommendedName>
    <alternativeName>
        <fullName evidence="4">Peptide-methionine (S)-S-oxide reductase</fullName>
        <shortName evidence="4">Peptide Met(O) reductase</shortName>
    </alternativeName>
</protein>
<organism evidence="6 7">
    <name type="scientific">Grylomicrobium aquisgranensis</name>
    <dbReference type="NCBI Taxonomy" id="2926318"/>
    <lineage>
        <taxon>Bacteria</taxon>
        <taxon>Bacillati</taxon>
        <taxon>Bacillota</taxon>
        <taxon>Erysipelotrichia</taxon>
        <taxon>Erysipelotrichales</taxon>
        <taxon>Erysipelotrichaceae</taxon>
        <taxon>Grylomicrobium</taxon>
    </lineage>
</organism>
<keyword evidence="1 4" id="KW-0560">Oxidoreductase</keyword>
<dbReference type="InterPro" id="IPR036509">
    <property type="entry name" value="Met_Sox_Rdtase_MsrA_sf"/>
</dbReference>
<evidence type="ECO:0000313" key="6">
    <source>
        <dbReference type="EMBL" id="MDX8419850.1"/>
    </source>
</evidence>
<dbReference type="Pfam" id="PF01625">
    <property type="entry name" value="PMSR"/>
    <property type="match status" value="1"/>
</dbReference>
<dbReference type="EMBL" id="JALBUR010000015">
    <property type="protein sequence ID" value="MDX8419850.1"/>
    <property type="molecule type" value="Genomic_DNA"/>
</dbReference>
<dbReference type="SUPFAM" id="SSF55729">
    <property type="entry name" value="Acyl-CoA N-acyltransferases (Nat)"/>
    <property type="match status" value="1"/>
</dbReference>
<evidence type="ECO:0000256" key="3">
    <source>
        <dbReference type="ARBA" id="ARBA00048782"/>
    </source>
</evidence>
<feature type="active site" evidence="4">
    <location>
        <position position="136"/>
    </location>
</feature>
<dbReference type="Gene3D" id="3.40.630.30">
    <property type="match status" value="1"/>
</dbReference>
<comment type="similarity">
    <text evidence="4">Belongs to the MsrA Met sulfoxide reductase family.</text>
</comment>
<comment type="function">
    <text evidence="4">Has an important function as a repair enzyme for proteins that have been inactivated by oxidation. Catalyzes the reversible oxidation-reduction of methionine sulfoxide in proteins to methionine.</text>
</comment>
<sequence>MKTTLKNDLVTLKQKDDTHWDILHDGIKAGCLSVTTEEDGPMLSFTVDPAYQKQHFAANAVYVLMPYLHKEMHLEKVFAVVPIRNEQARHVLEHNGFARFKKNAETIVYVHDAPRTTKDDAWQPEGKDVLYFAGGCFWGTERIFQMLDGVIDTTVGYANGHTFNPSYEEVCRNDTGFKETVRVTYDPSVLKEETLLDAFFLCIDPTLYHQQGNDIGEQYQTGVYYKDEKLLPVLQKRFDLERQKHQKFYVELQPLQCFYEAEEYHQNYLKKNPDGYCHITRVELDAVRKLNEANQKARNNL</sequence>
<accession>A0AB35U8M9</accession>
<comment type="catalytic activity">
    <reaction evidence="3 4">
        <text>[thioredoxin]-disulfide + L-methionine + H2O = L-methionine (S)-S-oxide + [thioredoxin]-dithiol</text>
        <dbReference type="Rhea" id="RHEA:19993"/>
        <dbReference type="Rhea" id="RHEA-COMP:10698"/>
        <dbReference type="Rhea" id="RHEA-COMP:10700"/>
        <dbReference type="ChEBI" id="CHEBI:15377"/>
        <dbReference type="ChEBI" id="CHEBI:29950"/>
        <dbReference type="ChEBI" id="CHEBI:50058"/>
        <dbReference type="ChEBI" id="CHEBI:57844"/>
        <dbReference type="ChEBI" id="CHEBI:58772"/>
        <dbReference type="EC" id="1.8.4.11"/>
    </reaction>
</comment>
<dbReference type="PANTHER" id="PTHR42799:SF2">
    <property type="entry name" value="MITOCHONDRIAL PEPTIDE METHIONINE SULFOXIDE REDUCTASE"/>
    <property type="match status" value="1"/>
</dbReference>
<dbReference type="GO" id="GO:0008113">
    <property type="term" value="F:peptide-methionine (S)-S-oxide reductase activity"/>
    <property type="evidence" value="ECO:0007669"/>
    <property type="project" value="UniProtKB-UniRule"/>
</dbReference>
<dbReference type="InterPro" id="IPR050162">
    <property type="entry name" value="MsrA_MetSO_reductase"/>
</dbReference>
<dbReference type="Gene3D" id="3.30.1060.10">
    <property type="entry name" value="Peptide methionine sulphoxide reductase MsrA"/>
    <property type="match status" value="1"/>
</dbReference>
<reference evidence="6 7" key="1">
    <citation type="submission" date="2022-03" db="EMBL/GenBank/DDBJ databases">
        <title>Novel taxa within the pig intestine.</title>
        <authorList>
            <person name="Wylensek D."/>
            <person name="Bishof K."/>
            <person name="Afrizal A."/>
            <person name="Clavel T."/>
        </authorList>
    </citation>
    <scope>NUCLEOTIDE SEQUENCE [LARGE SCALE GENOMIC DNA]</scope>
    <source>
        <strain evidence="6 7">CLA-KB-P133</strain>
    </source>
</reference>
<evidence type="ECO:0000313" key="7">
    <source>
        <dbReference type="Proteomes" id="UP001286174"/>
    </source>
</evidence>
<name>A0AB35U8M9_9FIRM</name>